<dbReference type="EMBL" id="KB576443">
    <property type="protein sequence ID" value="EMP26709.1"/>
    <property type="molecule type" value="Genomic_DNA"/>
</dbReference>
<keyword evidence="3" id="KW-1185">Reference proteome</keyword>
<sequence>MTALESEIFFYPQISTVVALLGPGYERDKMGEVISSSGPTSVDEGDKHSRSTEPNINIRCHHKTASMEPAQFTVTAAVVSFVNTSRIILDYMQNWAKRRQHEADFDEDMDTDIPESIGCGNWDIMGTVGLVDTVER</sequence>
<organism evidence="2 3">
    <name type="scientific">Chelonia mydas</name>
    <name type="common">Green sea-turtle</name>
    <name type="synonym">Chelonia agassizi</name>
    <dbReference type="NCBI Taxonomy" id="8469"/>
    <lineage>
        <taxon>Eukaryota</taxon>
        <taxon>Metazoa</taxon>
        <taxon>Chordata</taxon>
        <taxon>Craniata</taxon>
        <taxon>Vertebrata</taxon>
        <taxon>Euteleostomi</taxon>
        <taxon>Archelosauria</taxon>
        <taxon>Testudinata</taxon>
        <taxon>Testudines</taxon>
        <taxon>Cryptodira</taxon>
        <taxon>Durocryptodira</taxon>
        <taxon>Americhelydia</taxon>
        <taxon>Chelonioidea</taxon>
        <taxon>Cheloniidae</taxon>
        <taxon>Chelonia</taxon>
    </lineage>
</organism>
<dbReference type="AlphaFoldDB" id="M7AQ29"/>
<gene>
    <name evidence="2" type="ORF">UY3_16213</name>
</gene>
<dbReference type="Proteomes" id="UP000031443">
    <property type="component" value="Unassembled WGS sequence"/>
</dbReference>
<reference evidence="3" key="1">
    <citation type="journal article" date="2013" name="Nat. Genet.">
        <title>The draft genomes of soft-shell turtle and green sea turtle yield insights into the development and evolution of the turtle-specific body plan.</title>
        <authorList>
            <person name="Wang Z."/>
            <person name="Pascual-Anaya J."/>
            <person name="Zadissa A."/>
            <person name="Li W."/>
            <person name="Niimura Y."/>
            <person name="Huang Z."/>
            <person name="Li C."/>
            <person name="White S."/>
            <person name="Xiong Z."/>
            <person name="Fang D."/>
            <person name="Wang B."/>
            <person name="Ming Y."/>
            <person name="Chen Y."/>
            <person name="Zheng Y."/>
            <person name="Kuraku S."/>
            <person name="Pignatelli M."/>
            <person name="Herrero J."/>
            <person name="Beal K."/>
            <person name="Nozawa M."/>
            <person name="Li Q."/>
            <person name="Wang J."/>
            <person name="Zhang H."/>
            <person name="Yu L."/>
            <person name="Shigenobu S."/>
            <person name="Wang J."/>
            <person name="Liu J."/>
            <person name="Flicek P."/>
            <person name="Searle S."/>
            <person name="Wang J."/>
            <person name="Kuratani S."/>
            <person name="Yin Y."/>
            <person name="Aken B."/>
            <person name="Zhang G."/>
            <person name="Irie N."/>
        </authorList>
    </citation>
    <scope>NUCLEOTIDE SEQUENCE [LARGE SCALE GENOMIC DNA]</scope>
</reference>
<evidence type="ECO:0000313" key="3">
    <source>
        <dbReference type="Proteomes" id="UP000031443"/>
    </source>
</evidence>
<accession>M7AQ29</accession>
<name>M7AQ29_CHEMY</name>
<evidence type="ECO:0000313" key="2">
    <source>
        <dbReference type="EMBL" id="EMP26709.1"/>
    </source>
</evidence>
<protein>
    <submittedName>
        <fullName evidence="2">Uncharacterized protein</fullName>
    </submittedName>
</protein>
<evidence type="ECO:0000256" key="1">
    <source>
        <dbReference type="SAM" id="MobiDB-lite"/>
    </source>
</evidence>
<proteinExistence type="predicted"/>
<feature type="region of interest" description="Disordered" evidence="1">
    <location>
        <begin position="31"/>
        <end position="54"/>
    </location>
</feature>